<dbReference type="STRING" id="1475481.GCA_000953855_00818"/>
<dbReference type="PROSITE" id="PS00194">
    <property type="entry name" value="THIOREDOXIN_1"/>
    <property type="match status" value="1"/>
</dbReference>
<evidence type="ECO:0000259" key="2">
    <source>
        <dbReference type="PROSITE" id="PS51352"/>
    </source>
</evidence>
<dbReference type="GO" id="GO:0015036">
    <property type="term" value="F:disulfide oxidoreductase activity"/>
    <property type="evidence" value="ECO:0007669"/>
    <property type="project" value="UniProtKB-ARBA"/>
</dbReference>
<keyword evidence="1" id="KW-0676">Redox-active center</keyword>
<dbReference type="Gene3D" id="3.40.30.10">
    <property type="entry name" value="Glutaredoxin"/>
    <property type="match status" value="1"/>
</dbReference>
<organism evidence="3">
    <name type="scientific">Mizugakiibacter sediminis</name>
    <dbReference type="NCBI Taxonomy" id="1475481"/>
    <lineage>
        <taxon>Bacteria</taxon>
        <taxon>Pseudomonadati</taxon>
        <taxon>Pseudomonadota</taxon>
        <taxon>Gammaproteobacteria</taxon>
        <taxon>Lysobacterales</taxon>
        <taxon>Rhodanobacteraceae</taxon>
        <taxon>Mizugakiibacter</taxon>
    </lineage>
</organism>
<evidence type="ECO:0000256" key="1">
    <source>
        <dbReference type="ARBA" id="ARBA00023284"/>
    </source>
</evidence>
<dbReference type="AlphaFoldDB" id="A0A0K8QKP6"/>
<dbReference type="InterPro" id="IPR050553">
    <property type="entry name" value="Thioredoxin_ResA/DsbE_sf"/>
</dbReference>
<keyword evidence="4" id="KW-1185">Reference proteome</keyword>
<feature type="domain" description="Thioredoxin" evidence="2">
    <location>
        <begin position="41"/>
        <end position="181"/>
    </location>
</feature>
<protein>
    <submittedName>
        <fullName evidence="3">Alkyl hydroperoxide reductase</fullName>
    </submittedName>
</protein>
<dbReference type="EMBL" id="DF970162">
    <property type="protein sequence ID" value="GAP65515.1"/>
    <property type="molecule type" value="Genomic_DNA"/>
</dbReference>
<evidence type="ECO:0000313" key="4">
    <source>
        <dbReference type="Proteomes" id="UP000253740"/>
    </source>
</evidence>
<accession>A0A0K8QKP6</accession>
<dbReference type="OrthoDB" id="9796554at2"/>
<dbReference type="InterPro" id="IPR036249">
    <property type="entry name" value="Thioredoxin-like_sf"/>
</dbReference>
<dbReference type="GO" id="GO:0016209">
    <property type="term" value="F:antioxidant activity"/>
    <property type="evidence" value="ECO:0007669"/>
    <property type="project" value="InterPro"/>
</dbReference>
<dbReference type="SUPFAM" id="SSF52833">
    <property type="entry name" value="Thioredoxin-like"/>
    <property type="match status" value="1"/>
</dbReference>
<dbReference type="PROSITE" id="PS51352">
    <property type="entry name" value="THIOREDOXIN_2"/>
    <property type="match status" value="1"/>
</dbReference>
<dbReference type="CDD" id="cd02966">
    <property type="entry name" value="TlpA_like_family"/>
    <property type="match status" value="1"/>
</dbReference>
<gene>
    <name evidence="3" type="ORF">MBSD_n0805</name>
</gene>
<dbReference type="Proteomes" id="UP000253740">
    <property type="component" value="Unassembled WGS sequence"/>
</dbReference>
<sequence>MRDRAGLWIVAVALAAGLAGMLAGRWWQTRQPPAPPGVAVLTPGDRRADLALPDLDGATRRLSAWDGKLVLLNFWATWCGPCREEMPALESAQRRYGGRGLQVVGIALDEPAAVQAYLGEVPVRYPILIGLGHTPDPSLLFGDTRGALPYSVLIGRDGRILRTKLGGFTPAELGAWIEGSL</sequence>
<name>A0A0K8QKP6_9GAMM</name>
<evidence type="ECO:0000313" key="3">
    <source>
        <dbReference type="EMBL" id="GAP65515.1"/>
    </source>
</evidence>
<proteinExistence type="predicted"/>
<dbReference type="RefSeq" id="WP_114693200.1">
    <property type="nucleotide sequence ID" value="NZ_DF970162.1"/>
</dbReference>
<dbReference type="InterPro" id="IPR013766">
    <property type="entry name" value="Thioredoxin_domain"/>
</dbReference>
<dbReference type="PANTHER" id="PTHR42852:SF13">
    <property type="entry name" value="PROTEIN DIPZ"/>
    <property type="match status" value="1"/>
</dbReference>
<dbReference type="InterPro" id="IPR000866">
    <property type="entry name" value="AhpC/TSA"/>
</dbReference>
<dbReference type="InterPro" id="IPR017937">
    <property type="entry name" value="Thioredoxin_CS"/>
</dbReference>
<dbReference type="PANTHER" id="PTHR42852">
    <property type="entry name" value="THIOL:DISULFIDE INTERCHANGE PROTEIN DSBE"/>
    <property type="match status" value="1"/>
</dbReference>
<dbReference type="Pfam" id="PF00578">
    <property type="entry name" value="AhpC-TSA"/>
    <property type="match status" value="1"/>
</dbReference>
<reference evidence="3" key="1">
    <citation type="submission" date="2015-08" db="EMBL/GenBank/DDBJ databases">
        <title>Complete DNA Sequence of Pseudomonas syringae pv. actinidiae, the Causal Agent of Kiwifruit Canker Disease.</title>
        <authorList>
            <person name="Rikkerink E.H.A."/>
            <person name="Fineran P.C."/>
        </authorList>
    </citation>
    <scope>NUCLEOTIDE SEQUENCE</scope>
    <source>
        <strain evidence="3">SkMP5</strain>
    </source>
</reference>